<dbReference type="SUPFAM" id="SSF53756">
    <property type="entry name" value="UDP-Glycosyltransferase/glycogen phosphorylase"/>
    <property type="match status" value="1"/>
</dbReference>
<dbReference type="Gramene" id="EOY33874">
    <property type="protein sequence ID" value="EOY33874"/>
    <property type="gene ID" value="TCM_041715"/>
</dbReference>
<dbReference type="eggNOG" id="KOG1192">
    <property type="taxonomic scope" value="Eukaryota"/>
</dbReference>
<dbReference type="OMA" id="PSEWTES"/>
<keyword evidence="3" id="KW-0808">Transferase</keyword>
<dbReference type="FunCoup" id="A0A061GZZ1">
    <property type="interactions" value="228"/>
</dbReference>
<evidence type="ECO:0000313" key="5">
    <source>
        <dbReference type="Proteomes" id="UP000026915"/>
    </source>
</evidence>
<dbReference type="GO" id="GO:0005737">
    <property type="term" value="C:cytoplasm"/>
    <property type="evidence" value="ECO:0000318"/>
    <property type="project" value="GO_Central"/>
</dbReference>
<dbReference type="GO" id="GO:0080044">
    <property type="term" value="F:quercetin 7-O-glucosyltransferase activity"/>
    <property type="evidence" value="ECO:0000318"/>
    <property type="project" value="GO_Central"/>
</dbReference>
<evidence type="ECO:0000256" key="3">
    <source>
        <dbReference type="ARBA" id="ARBA00022679"/>
    </source>
</evidence>
<dbReference type="InterPro" id="IPR002213">
    <property type="entry name" value="UDP_glucos_trans"/>
</dbReference>
<dbReference type="Proteomes" id="UP000026915">
    <property type="component" value="Chromosome 9"/>
</dbReference>
<dbReference type="FunFam" id="3.40.50.2000:FF:000120">
    <property type="entry name" value="UDP-glycosyltransferase 76C1"/>
    <property type="match status" value="1"/>
</dbReference>
<reference evidence="4 5" key="1">
    <citation type="journal article" date="2013" name="Genome Biol.">
        <title>The genome sequence of the most widely cultivated cacao type and its use to identify candidate genes regulating pod color.</title>
        <authorList>
            <person name="Motamayor J.C."/>
            <person name="Mockaitis K."/>
            <person name="Schmutz J."/>
            <person name="Haiminen N."/>
            <person name="Iii D.L."/>
            <person name="Cornejo O."/>
            <person name="Findley S.D."/>
            <person name="Zheng P."/>
            <person name="Utro F."/>
            <person name="Royaert S."/>
            <person name="Saski C."/>
            <person name="Jenkins J."/>
            <person name="Podicheti R."/>
            <person name="Zhao M."/>
            <person name="Scheffler B.E."/>
            <person name="Stack J.C."/>
            <person name="Feltus F.A."/>
            <person name="Mustiga G.M."/>
            <person name="Amores F."/>
            <person name="Phillips W."/>
            <person name="Marelli J.P."/>
            <person name="May G.D."/>
            <person name="Shapiro H."/>
            <person name="Ma J."/>
            <person name="Bustamante C.D."/>
            <person name="Schnell R.J."/>
            <person name="Main D."/>
            <person name="Gilbert D."/>
            <person name="Parida L."/>
            <person name="Kuhn D.N."/>
        </authorList>
    </citation>
    <scope>NUCLEOTIDE SEQUENCE [LARGE SCALE GENOMIC DNA]</scope>
    <source>
        <strain evidence="5">cv. Matina 1-6</strain>
    </source>
</reference>
<sequence>MGLDNCSGKQVLTLRPVSLTTFHREEEMEKQGWGLRKLVLVPCPFQGHINPMLQLGNLLHAIGFSITVAHTRFNFPNPDNHPDFTFLPIQDTLFDRDASSMDVTDVISCLNISCKAPLKNSLTQIMEREKEDHSHKLPCIIYDGSMYFAEAVAHELELPSIMLRTTSAATFLTYYSFPQLLREGYLPLQEAMSLALVPGLYPLRFKDLPIANFKNKNLDILLQQTTRTSDIRSSSAIICNTIDCLEQSSLARLQQQCKVPVFPIGPLHTIVPTASSGLLKDDRSCIEWLDKQTHNSVLYVSLGSIASMNKNELREMAKGLTNSRQPFLWVLRPGSLLPDDFNELIGERGLIVKWAPQKEVLAHKAIGGFWSHCGWNSTLESICAGVPMICQPCFGDQRVNARLLTHVWKVGLAMDSSLVSIEIEKAIRRLMLDVEGHELRRKIINLKEKIELCTQEGASFYNSLSELRKCILSC</sequence>
<dbReference type="GO" id="GO:0080043">
    <property type="term" value="F:quercetin 3-O-glucosyltransferase activity"/>
    <property type="evidence" value="ECO:0000318"/>
    <property type="project" value="GO_Central"/>
</dbReference>
<dbReference type="AlphaFoldDB" id="A0A061GZZ1"/>
<organism evidence="4 5">
    <name type="scientific">Theobroma cacao</name>
    <name type="common">Cacao</name>
    <name type="synonym">Cocoa</name>
    <dbReference type="NCBI Taxonomy" id="3641"/>
    <lineage>
        <taxon>Eukaryota</taxon>
        <taxon>Viridiplantae</taxon>
        <taxon>Streptophyta</taxon>
        <taxon>Embryophyta</taxon>
        <taxon>Tracheophyta</taxon>
        <taxon>Spermatophyta</taxon>
        <taxon>Magnoliopsida</taxon>
        <taxon>eudicotyledons</taxon>
        <taxon>Gunneridae</taxon>
        <taxon>Pentapetalae</taxon>
        <taxon>rosids</taxon>
        <taxon>malvids</taxon>
        <taxon>Malvales</taxon>
        <taxon>Malvaceae</taxon>
        <taxon>Byttnerioideae</taxon>
        <taxon>Theobroma</taxon>
    </lineage>
</organism>
<keyword evidence="5" id="KW-1185">Reference proteome</keyword>
<dbReference type="FunFam" id="3.40.50.2000:FF:000040">
    <property type="entry name" value="UDP-glycosyltransferase 76C1"/>
    <property type="match status" value="1"/>
</dbReference>
<accession>A0A061GZZ1</accession>
<dbReference type="EMBL" id="CM001887">
    <property type="protein sequence ID" value="EOY33874.1"/>
    <property type="molecule type" value="Genomic_DNA"/>
</dbReference>
<keyword evidence="2" id="KW-0328">Glycosyltransferase</keyword>
<evidence type="ECO:0000256" key="1">
    <source>
        <dbReference type="ARBA" id="ARBA00009995"/>
    </source>
</evidence>
<gene>
    <name evidence="4" type="ORF">TCM_041715</name>
</gene>
<dbReference type="HOGENOM" id="CLU_001724_0_0_1"/>
<dbReference type="Pfam" id="PF00201">
    <property type="entry name" value="UDPGT"/>
    <property type="match status" value="1"/>
</dbReference>
<evidence type="ECO:0000256" key="2">
    <source>
        <dbReference type="ARBA" id="ARBA00022676"/>
    </source>
</evidence>
<evidence type="ECO:0000313" key="4">
    <source>
        <dbReference type="EMBL" id="EOY33874.1"/>
    </source>
</evidence>
<dbReference type="PANTHER" id="PTHR11926:SF1489">
    <property type="entry name" value="HEXOSYLTRANSFERASE-RELATED"/>
    <property type="match status" value="1"/>
</dbReference>
<name>A0A061GZZ1_THECC</name>
<comment type="similarity">
    <text evidence="1">Belongs to the UDP-glycosyltransferase family.</text>
</comment>
<proteinExistence type="inferred from homology"/>
<dbReference type="PANTHER" id="PTHR11926">
    <property type="entry name" value="GLUCOSYL/GLUCURONOSYL TRANSFERASES"/>
    <property type="match status" value="1"/>
</dbReference>
<dbReference type="CDD" id="cd03784">
    <property type="entry name" value="GT1_Gtf-like"/>
    <property type="match status" value="1"/>
</dbReference>
<dbReference type="InParanoid" id="A0A061GZZ1"/>
<dbReference type="Gene3D" id="3.40.50.2000">
    <property type="entry name" value="Glycogen Phosphorylase B"/>
    <property type="match status" value="2"/>
</dbReference>
<protein>
    <submittedName>
        <fullName evidence="4">UDP-glucuronosyltransferase, putative</fullName>
    </submittedName>
</protein>